<dbReference type="EMBL" id="QFFZ01000048">
    <property type="protein sequence ID" value="TEB09433.1"/>
    <property type="molecule type" value="Genomic_DNA"/>
</dbReference>
<feature type="chain" id="PRO_5039687218" description="DUF4412 domain-containing protein" evidence="1">
    <location>
        <begin position="23"/>
        <end position="237"/>
    </location>
</feature>
<feature type="domain" description="DUF4412" evidence="2">
    <location>
        <begin position="63"/>
        <end position="175"/>
    </location>
</feature>
<dbReference type="PROSITE" id="PS51257">
    <property type="entry name" value="PROKAR_LIPOPROTEIN"/>
    <property type="match status" value="1"/>
</dbReference>
<proteinExistence type="predicted"/>
<accession>A0A4Y7RKQ5</accession>
<evidence type="ECO:0000313" key="4">
    <source>
        <dbReference type="Proteomes" id="UP000297597"/>
    </source>
</evidence>
<sequence length="237" mass="25799">MKKRLPLFLVLFTLVFAVLALAGCGGKSQPASQSTGTQSAKEESIGDIIAKGKKVEGMSYEYTLTSKDGTMTGKVWMQGKMMKSETVMAGQKMISYIDGNTNTFITYNPDENTAMKITSPPTGQSTETPTDFTDEIDPAKLKVLETTTYEGYKCKVVESTSQDGKVVEKVWVSVDYGIPLRIETTDSVNGNTVMEYKNLKVGSIPAETFKLPAGVEVTDMSEMMKNLPQAPNVPGKQ</sequence>
<dbReference type="InterPro" id="IPR025524">
    <property type="entry name" value="DUF4412"/>
</dbReference>
<dbReference type="PANTHER" id="PTHR37507:SF2">
    <property type="entry name" value="SPORULATION PROTEIN YDCC"/>
    <property type="match status" value="1"/>
</dbReference>
<dbReference type="SUPFAM" id="SSF89392">
    <property type="entry name" value="Prokaryotic lipoproteins and lipoprotein localization factors"/>
    <property type="match status" value="1"/>
</dbReference>
<feature type="signal peptide" evidence="1">
    <location>
        <begin position="1"/>
        <end position="22"/>
    </location>
</feature>
<evidence type="ECO:0000259" key="2">
    <source>
        <dbReference type="Pfam" id="PF14371"/>
    </source>
</evidence>
<gene>
    <name evidence="3" type="ORF">Pmgp_03143</name>
</gene>
<protein>
    <recommendedName>
        <fullName evidence="2">DUF4412 domain-containing protein</fullName>
    </recommendedName>
</protein>
<comment type="caution">
    <text evidence="3">The sequence shown here is derived from an EMBL/GenBank/DDBJ whole genome shotgun (WGS) entry which is preliminary data.</text>
</comment>
<dbReference type="InterPro" id="IPR029046">
    <property type="entry name" value="LolA/LolB/LppX"/>
</dbReference>
<dbReference type="Gene3D" id="2.50.20.10">
    <property type="entry name" value="Lipoprotein localisation LolA/LolB/LppX"/>
    <property type="match status" value="1"/>
</dbReference>
<keyword evidence="1" id="KW-0732">Signal</keyword>
<dbReference type="InterPro" id="IPR052944">
    <property type="entry name" value="Sporulation_related"/>
</dbReference>
<keyword evidence="4" id="KW-1185">Reference proteome</keyword>
<evidence type="ECO:0000313" key="3">
    <source>
        <dbReference type="EMBL" id="TEB09433.1"/>
    </source>
</evidence>
<dbReference type="Proteomes" id="UP000297597">
    <property type="component" value="Unassembled WGS sequence"/>
</dbReference>
<dbReference type="AlphaFoldDB" id="A0A4Y7RKQ5"/>
<name>A0A4Y7RKQ5_9FIRM</name>
<evidence type="ECO:0000256" key="1">
    <source>
        <dbReference type="SAM" id="SignalP"/>
    </source>
</evidence>
<dbReference type="Pfam" id="PF14371">
    <property type="entry name" value="DUF4412"/>
    <property type="match status" value="1"/>
</dbReference>
<dbReference type="PANTHER" id="PTHR37507">
    <property type="entry name" value="SPORULATION PROTEIN YDCC"/>
    <property type="match status" value="1"/>
</dbReference>
<organism evidence="3 4">
    <name type="scientific">Pelotomaculum propionicicum</name>
    <dbReference type="NCBI Taxonomy" id="258475"/>
    <lineage>
        <taxon>Bacteria</taxon>
        <taxon>Bacillati</taxon>
        <taxon>Bacillota</taxon>
        <taxon>Clostridia</taxon>
        <taxon>Eubacteriales</taxon>
        <taxon>Desulfotomaculaceae</taxon>
        <taxon>Pelotomaculum</taxon>
    </lineage>
</organism>
<dbReference type="RefSeq" id="WP_134215037.1">
    <property type="nucleotide sequence ID" value="NZ_QFFZ01000048.1"/>
</dbReference>
<dbReference type="OrthoDB" id="1807188at2"/>
<reference evidence="3 4" key="1">
    <citation type="journal article" date="2018" name="Environ. Microbiol.">
        <title>Novel energy conservation strategies and behaviour of Pelotomaculum schinkii driving syntrophic propionate catabolism.</title>
        <authorList>
            <person name="Hidalgo-Ahumada C.A.P."/>
            <person name="Nobu M.K."/>
            <person name="Narihiro T."/>
            <person name="Tamaki H."/>
            <person name="Liu W.T."/>
            <person name="Kamagata Y."/>
            <person name="Stams A.J.M."/>
            <person name="Imachi H."/>
            <person name="Sousa D.Z."/>
        </authorList>
    </citation>
    <scope>NUCLEOTIDE SEQUENCE [LARGE SCALE GENOMIC DNA]</scope>
    <source>
        <strain evidence="3 4">MGP</strain>
    </source>
</reference>